<comment type="caution">
    <text evidence="1">The sequence shown here is derived from an EMBL/GenBank/DDBJ whole genome shotgun (WGS) entry which is preliminary data.</text>
</comment>
<dbReference type="Proteomes" id="UP000276133">
    <property type="component" value="Unassembled WGS sequence"/>
</dbReference>
<proteinExistence type="predicted"/>
<name>A0A3M7R4X1_BRAPC</name>
<dbReference type="AlphaFoldDB" id="A0A3M7R4X1"/>
<evidence type="ECO:0000313" key="1">
    <source>
        <dbReference type="EMBL" id="RNA18642.1"/>
    </source>
</evidence>
<dbReference type="EMBL" id="REGN01004195">
    <property type="protein sequence ID" value="RNA18642.1"/>
    <property type="molecule type" value="Genomic_DNA"/>
</dbReference>
<accession>A0A3M7R4X1</accession>
<gene>
    <name evidence="1" type="ORF">BpHYR1_049968</name>
</gene>
<organism evidence="1 2">
    <name type="scientific">Brachionus plicatilis</name>
    <name type="common">Marine rotifer</name>
    <name type="synonym">Brachionus muelleri</name>
    <dbReference type="NCBI Taxonomy" id="10195"/>
    <lineage>
        <taxon>Eukaryota</taxon>
        <taxon>Metazoa</taxon>
        <taxon>Spiralia</taxon>
        <taxon>Gnathifera</taxon>
        <taxon>Rotifera</taxon>
        <taxon>Eurotatoria</taxon>
        <taxon>Monogononta</taxon>
        <taxon>Pseudotrocha</taxon>
        <taxon>Ploima</taxon>
        <taxon>Brachionidae</taxon>
        <taxon>Brachionus</taxon>
    </lineage>
</organism>
<protein>
    <submittedName>
        <fullName evidence="1">Uncharacterized protein</fullName>
    </submittedName>
</protein>
<reference evidence="1 2" key="1">
    <citation type="journal article" date="2018" name="Sci. Rep.">
        <title>Genomic signatures of local adaptation to the degree of environmental predictability in rotifers.</title>
        <authorList>
            <person name="Franch-Gras L."/>
            <person name="Hahn C."/>
            <person name="Garcia-Roger E.M."/>
            <person name="Carmona M.J."/>
            <person name="Serra M."/>
            <person name="Gomez A."/>
        </authorList>
    </citation>
    <scope>NUCLEOTIDE SEQUENCE [LARGE SCALE GENOMIC DNA]</scope>
    <source>
        <strain evidence="1">HYR1</strain>
    </source>
</reference>
<keyword evidence="2" id="KW-1185">Reference proteome</keyword>
<dbReference type="OrthoDB" id="10468806at2759"/>
<evidence type="ECO:0000313" key="2">
    <source>
        <dbReference type="Proteomes" id="UP000276133"/>
    </source>
</evidence>
<sequence>MTFTFLMLMGLKTRQNLLLKRVIGLKKFTHITPLNEALKIESVGQIYFKHKIQNQDKFNTRKF</sequence>